<evidence type="ECO:0000313" key="3">
    <source>
        <dbReference type="RefSeq" id="XP_018828244.2"/>
    </source>
</evidence>
<dbReference type="OrthoDB" id="1939753at2759"/>
<sequence length="1264" mass="136944">MDHQDQKHEGHGVHCHKCGWPFPNPHPSARHRRAHKKICGTIEGYKLVDSEDNPHLNISDEEHLSDEDHAAPSPRVPEKTNNEKGSRGIGVKSNRSEDDLFSDAVAEFSYSGVNAGNEDVEKVAKDDPKIIQSFKDVGVADIIQPPSISADSTQVENPEVPQSTANQLGSKLHLEDHMSSSTTSSMASSISHYITEESVMLSHDRACPPDDSNIIKPETLTDASQGNVKANAREDVTECSLPCVVQEVDTKGTEESKRNFTDFNVSPSRFAGESFETVLKLEETVEQSLDPLTADRVFKSEEDHHDGSSSKTNQNDPPPEVYPADHVNASFDSSQIEVDAAQIGNHASSGSMVDSGNRKEEGNYNASVLSVSGVSANHVNASIDTTQIKVDATEEIHHANSGHIIESCNRNGEENADVNVLSVTDDASIVNHPEVVVEHFKDTKEVKLQEYAILDSCATITDKEDSAKDSASAENSSSFQSRQLSEGTELPSGHIIESCNRNAEETADVNVLSVTDDTSIVNHPEVAVEHFKDAKEVKLQEYAILDSCATITDKEDSAKDSASEENSSSFQSRQLSEGTELPSGHMIESCNRNGEENADVNVLSVTDDTSIVDHPEVVVEHLKDTKEVKLQEYAILDSCATITDKEDSAKDSASEENSSSFQSRQLSEGIEVPSSISVLGDGVEHEGGSVKVGIEVLAEEGAEVSQIKVAINEIGSPAEVVIPDIEENHMVQSHEEQETNDIHYNELMVNFPQSATKYLSDAGSNQAINLVGVDDAASHEQARNERLDIVGDANGKGATEENCNKITSKNAESTSNLSESLVDPTMDLPEGDESGDHENGKTEKYDIDGTDSREGPKEDDLSIKPKLTSESASSLHESQAVADDIRDGSLKKLPEHEFRHLDGVSHSSRVGDDTVLDASLKYELNGSEKLEVESLGVSTANESYRGGDVISLQKTSEDHIRQESNPSDLVTESSVQSSAAVEDNHVTEFGGSASGITSESLEGDTNIVKQQIAASAIDASVDSYSQTDSLEGNWGSVSVLSTQSVTAALIDTETLPSLDSQALVEAEKALLEKPKAAPERQRSDKSDMFEAPSFMTLVEPRDRSDEKGTASEVQTGQNPPQLSASLQAGWFPSLTHVVNESQGRKKNEEIIAKVTNWSTGKQHTPLKSLLGEASLESKQKLKKAKENPAPATQKDETFPKDNGASVTTVNSILGPESHTTQAARTETKKEWNSPARYTSEIKREKRKVKGRPYWVQFVCCSSMN</sequence>
<dbReference type="InterPro" id="IPR013087">
    <property type="entry name" value="Znf_C2H2_type"/>
</dbReference>
<dbReference type="Proteomes" id="UP000235220">
    <property type="component" value="Chromosome 7"/>
</dbReference>
<feature type="compositionally biased region" description="Basic and acidic residues" evidence="1">
    <location>
        <begin position="50"/>
        <end position="86"/>
    </location>
</feature>
<evidence type="ECO:0000313" key="2">
    <source>
        <dbReference type="Proteomes" id="UP000235220"/>
    </source>
</evidence>
<name>A0A2I4F9B8_JUGRE</name>
<feature type="region of interest" description="Disordered" evidence="1">
    <location>
        <begin position="555"/>
        <end position="591"/>
    </location>
</feature>
<feature type="compositionally biased region" description="Polar residues" evidence="1">
    <location>
        <begin position="1111"/>
        <end position="1126"/>
    </location>
</feature>
<feature type="region of interest" description="Disordered" evidence="1">
    <location>
        <begin position="50"/>
        <end position="95"/>
    </location>
</feature>
<feature type="region of interest" description="Disordered" evidence="1">
    <location>
        <begin position="1161"/>
        <end position="1234"/>
    </location>
</feature>
<feature type="compositionally biased region" description="Low complexity" evidence="1">
    <location>
        <begin position="469"/>
        <end position="478"/>
    </location>
</feature>
<dbReference type="PANTHER" id="PTHR35746">
    <property type="entry name" value="PENTATRICOPEPTIDE REPEAT (PPR) SUPERFAMILY PROTEIN"/>
    <property type="match status" value="1"/>
</dbReference>
<feature type="compositionally biased region" description="Polar residues" evidence="1">
    <location>
        <begin position="868"/>
        <end position="877"/>
    </location>
</feature>
<dbReference type="Gramene" id="Jr07_14950_p1">
    <property type="protein sequence ID" value="cds.Jr07_14950_p1"/>
    <property type="gene ID" value="Jr07_14950"/>
</dbReference>
<evidence type="ECO:0000256" key="1">
    <source>
        <dbReference type="SAM" id="MobiDB-lite"/>
    </source>
</evidence>
<dbReference type="AlphaFoldDB" id="A0A2I4F9B8"/>
<dbReference type="RefSeq" id="XP_018828244.2">
    <property type="nucleotide sequence ID" value="XM_018972699.2"/>
</dbReference>
<proteinExistence type="predicted"/>
<feature type="compositionally biased region" description="Polar residues" evidence="1">
    <location>
        <begin position="1204"/>
        <end position="1224"/>
    </location>
</feature>
<feature type="region of interest" description="Disordered" evidence="1">
    <location>
        <begin position="647"/>
        <end position="668"/>
    </location>
</feature>
<dbReference type="PANTHER" id="PTHR35746:SF1">
    <property type="entry name" value="PENTATRICOPEPTIDE REPEAT (PPR) SUPERFAMILY PROTEIN"/>
    <property type="match status" value="1"/>
</dbReference>
<accession>A0A2I4F9B8</accession>
<feature type="compositionally biased region" description="Basic and acidic residues" evidence="1">
    <location>
        <begin position="1099"/>
        <end position="1109"/>
    </location>
</feature>
<dbReference type="GeneID" id="108996678"/>
<protein>
    <submittedName>
        <fullName evidence="3">Uncharacterized protein LOC108996678</fullName>
    </submittedName>
</protein>
<gene>
    <name evidence="3" type="primary">LOC108996678</name>
</gene>
<reference evidence="3" key="1">
    <citation type="submission" date="2025-08" db="UniProtKB">
        <authorList>
            <consortium name="RefSeq"/>
        </authorList>
    </citation>
    <scope>IDENTIFICATION</scope>
    <source>
        <tissue evidence="3">Leaves</tissue>
    </source>
</reference>
<feature type="region of interest" description="Disordered" evidence="1">
    <location>
        <begin position="1072"/>
        <end position="1126"/>
    </location>
</feature>
<feature type="region of interest" description="Disordered" evidence="1">
    <location>
        <begin position="465"/>
        <end position="491"/>
    </location>
</feature>
<dbReference type="PROSITE" id="PS00028">
    <property type="entry name" value="ZINC_FINGER_C2H2_1"/>
    <property type="match status" value="1"/>
</dbReference>
<feature type="region of interest" description="Disordered" evidence="1">
    <location>
        <begin position="790"/>
        <end position="881"/>
    </location>
</feature>
<organism evidence="2 3">
    <name type="scientific">Juglans regia</name>
    <name type="common">English walnut</name>
    <dbReference type="NCBI Taxonomy" id="51240"/>
    <lineage>
        <taxon>Eukaryota</taxon>
        <taxon>Viridiplantae</taxon>
        <taxon>Streptophyta</taxon>
        <taxon>Embryophyta</taxon>
        <taxon>Tracheophyta</taxon>
        <taxon>Spermatophyta</taxon>
        <taxon>Magnoliopsida</taxon>
        <taxon>eudicotyledons</taxon>
        <taxon>Gunneridae</taxon>
        <taxon>Pentapetalae</taxon>
        <taxon>rosids</taxon>
        <taxon>fabids</taxon>
        <taxon>Fagales</taxon>
        <taxon>Juglandaceae</taxon>
        <taxon>Juglans</taxon>
    </lineage>
</organism>
<feature type="region of interest" description="Disordered" evidence="1">
    <location>
        <begin position="300"/>
        <end position="326"/>
    </location>
</feature>
<feature type="compositionally biased region" description="Polar residues" evidence="1">
    <location>
        <begin position="804"/>
        <end position="819"/>
    </location>
</feature>
<keyword evidence="2" id="KW-1185">Reference proteome</keyword>
<feature type="compositionally biased region" description="Basic and acidic residues" evidence="1">
    <location>
        <begin position="1072"/>
        <end position="1088"/>
    </location>
</feature>
<dbReference type="KEGG" id="jre:108996678"/>
<feature type="compositionally biased region" description="Basic and acidic residues" evidence="1">
    <location>
        <begin position="834"/>
        <end position="863"/>
    </location>
</feature>